<accession>A0A8J5WVQ7</accession>
<dbReference type="Pfam" id="PF01411">
    <property type="entry name" value="tRNA-synt_2c"/>
    <property type="match status" value="1"/>
</dbReference>
<dbReference type="OrthoDB" id="1732233at2759"/>
<keyword evidence="4" id="KW-1185">Reference proteome</keyword>
<feature type="domain" description="Alanyl-tRNA synthetase class IIc N-terminal" evidence="2">
    <location>
        <begin position="248"/>
        <end position="297"/>
    </location>
</feature>
<feature type="compositionally biased region" description="Pro residues" evidence="1">
    <location>
        <begin position="36"/>
        <end position="50"/>
    </location>
</feature>
<dbReference type="EMBL" id="JAAALK010000079">
    <property type="protein sequence ID" value="KAG8096159.1"/>
    <property type="molecule type" value="Genomic_DNA"/>
</dbReference>
<feature type="compositionally biased region" description="Pro residues" evidence="1">
    <location>
        <begin position="93"/>
        <end position="105"/>
    </location>
</feature>
<dbReference type="InterPro" id="IPR018164">
    <property type="entry name" value="Ala-tRNA-synth_IIc_N"/>
</dbReference>
<feature type="region of interest" description="Disordered" evidence="1">
    <location>
        <begin position="93"/>
        <end position="112"/>
    </location>
</feature>
<gene>
    <name evidence="3" type="ORF">GUJ93_ZPchr0013g37803</name>
</gene>
<evidence type="ECO:0000313" key="3">
    <source>
        <dbReference type="EMBL" id="KAG8096159.1"/>
    </source>
</evidence>
<proteinExistence type="predicted"/>
<name>A0A8J5WVQ7_ZIZPA</name>
<protein>
    <recommendedName>
        <fullName evidence="2">Alanyl-tRNA synthetase class IIc N-terminal domain-containing protein</fullName>
    </recommendedName>
</protein>
<feature type="compositionally biased region" description="Pro residues" evidence="1">
    <location>
        <begin position="1"/>
        <end position="10"/>
    </location>
</feature>
<evidence type="ECO:0000256" key="1">
    <source>
        <dbReference type="SAM" id="MobiDB-lite"/>
    </source>
</evidence>
<reference evidence="3" key="1">
    <citation type="journal article" date="2021" name="bioRxiv">
        <title>Whole Genome Assembly and Annotation of Northern Wild Rice, Zizania palustris L., Supports a Whole Genome Duplication in the Zizania Genus.</title>
        <authorList>
            <person name="Haas M."/>
            <person name="Kono T."/>
            <person name="Macchietto M."/>
            <person name="Millas R."/>
            <person name="McGilp L."/>
            <person name="Shao M."/>
            <person name="Duquette J."/>
            <person name="Hirsch C.N."/>
            <person name="Kimball J."/>
        </authorList>
    </citation>
    <scope>NUCLEOTIDE SEQUENCE</scope>
    <source>
        <tissue evidence="3">Fresh leaf tissue</tissue>
    </source>
</reference>
<dbReference type="GO" id="GO:0005524">
    <property type="term" value="F:ATP binding"/>
    <property type="evidence" value="ECO:0007669"/>
    <property type="project" value="InterPro"/>
</dbReference>
<reference evidence="3" key="2">
    <citation type="submission" date="2021-02" db="EMBL/GenBank/DDBJ databases">
        <authorList>
            <person name="Kimball J.A."/>
            <person name="Haas M.W."/>
            <person name="Macchietto M."/>
            <person name="Kono T."/>
            <person name="Duquette J."/>
            <person name="Shao M."/>
        </authorList>
    </citation>
    <scope>NUCLEOTIDE SEQUENCE</scope>
    <source>
        <tissue evidence="3">Fresh leaf tissue</tissue>
    </source>
</reference>
<feature type="region of interest" description="Disordered" evidence="1">
    <location>
        <begin position="117"/>
        <end position="155"/>
    </location>
</feature>
<evidence type="ECO:0000259" key="2">
    <source>
        <dbReference type="Pfam" id="PF01411"/>
    </source>
</evidence>
<comment type="caution">
    <text evidence="3">The sequence shown here is derived from an EMBL/GenBank/DDBJ whole genome shotgun (WGS) entry which is preliminary data.</text>
</comment>
<dbReference type="Proteomes" id="UP000729402">
    <property type="component" value="Unassembled WGS sequence"/>
</dbReference>
<dbReference type="AlphaFoldDB" id="A0A8J5WVQ7"/>
<organism evidence="3 4">
    <name type="scientific">Zizania palustris</name>
    <name type="common">Northern wild rice</name>
    <dbReference type="NCBI Taxonomy" id="103762"/>
    <lineage>
        <taxon>Eukaryota</taxon>
        <taxon>Viridiplantae</taxon>
        <taxon>Streptophyta</taxon>
        <taxon>Embryophyta</taxon>
        <taxon>Tracheophyta</taxon>
        <taxon>Spermatophyta</taxon>
        <taxon>Magnoliopsida</taxon>
        <taxon>Liliopsida</taxon>
        <taxon>Poales</taxon>
        <taxon>Poaceae</taxon>
        <taxon>BOP clade</taxon>
        <taxon>Oryzoideae</taxon>
        <taxon>Oryzeae</taxon>
        <taxon>Zizaniinae</taxon>
        <taxon>Zizania</taxon>
    </lineage>
</organism>
<feature type="region of interest" description="Disordered" evidence="1">
    <location>
        <begin position="1"/>
        <end position="61"/>
    </location>
</feature>
<dbReference type="GO" id="GO:0006419">
    <property type="term" value="P:alanyl-tRNA aminoacylation"/>
    <property type="evidence" value="ECO:0007669"/>
    <property type="project" value="InterPro"/>
</dbReference>
<evidence type="ECO:0000313" key="4">
    <source>
        <dbReference type="Proteomes" id="UP000729402"/>
    </source>
</evidence>
<feature type="compositionally biased region" description="Pro residues" evidence="1">
    <location>
        <begin position="125"/>
        <end position="150"/>
    </location>
</feature>
<sequence length="386" mass="41445">MPLASLPPHPAYLHASPPCSPPATHLRASPATSTPPRLPASRPPPPPHLHAPPHLVIRLPPASTPPHLALCRPPASSPPPRLAHLPVVASTPPCLPASRRPPPPHLHASPPRRLSATCLRTSPTSRPPPPARFHASPPQPSTGHPPPHLSPPLATRLHSLPVASSPRRCLPTSPSVGPVVSGNSLAPMPHLPPQLPPCASRESGQLPACSNSRPAHAEFSEVVPSLMFDARCRVGLCGRWHCEEGFGSRYLDFYASRGHKILPSSSLVLDDPTVFLTIARMLQFKPIFLGKIQKKTYALTTDRLLEDLGCPQKDYGLAFLKTTTKHFPFGTMSVRGLRGLGLQPDILGCRSTEALLHARDLLHPKVGSCQKCGVVGIRWEAETLAQ</sequence>
<dbReference type="GO" id="GO:0004813">
    <property type="term" value="F:alanine-tRNA ligase activity"/>
    <property type="evidence" value="ECO:0007669"/>
    <property type="project" value="InterPro"/>
</dbReference>